<keyword evidence="2" id="KW-1185">Reference proteome</keyword>
<evidence type="ECO:0000313" key="2">
    <source>
        <dbReference type="Proteomes" id="UP000051883"/>
    </source>
</evidence>
<evidence type="ECO:0000313" key="1">
    <source>
        <dbReference type="EMBL" id="KRK56680.1"/>
    </source>
</evidence>
<evidence type="ECO:0008006" key="3">
    <source>
        <dbReference type="Google" id="ProtNLM"/>
    </source>
</evidence>
<accession>A0ABR5NY72</accession>
<protein>
    <recommendedName>
        <fullName evidence="3">Addiction module antitoxin, RelB/DinJ family</fullName>
    </recommendedName>
</protein>
<organism evidence="1 2">
    <name type="scientific">Limosilactobacillus antri DSM 16041</name>
    <dbReference type="NCBI Taxonomy" id="525309"/>
    <lineage>
        <taxon>Bacteria</taxon>
        <taxon>Bacillati</taxon>
        <taxon>Bacillota</taxon>
        <taxon>Bacilli</taxon>
        <taxon>Lactobacillales</taxon>
        <taxon>Lactobacillaceae</taxon>
        <taxon>Limosilactobacillus</taxon>
    </lineage>
</organism>
<comment type="caution">
    <text evidence="1">The sequence shown here is derived from an EMBL/GenBank/DDBJ whole genome shotgun (WGS) entry which is preliminary data.</text>
</comment>
<sequence length="52" mass="5715">MLSSVANDGLPKYWGIPNAETMSSIDEAIDDMKKSHLKSASSYDELAKLLNE</sequence>
<dbReference type="Proteomes" id="UP000051883">
    <property type="component" value="Unassembled WGS sequence"/>
</dbReference>
<gene>
    <name evidence="1" type="ORF">FC31_GL001260</name>
</gene>
<reference evidence="1 2" key="1">
    <citation type="journal article" date="2015" name="Genome Announc.">
        <title>Expanding the biotechnology potential of lactobacilli through comparative genomics of 213 strains and associated genera.</title>
        <authorList>
            <person name="Sun Z."/>
            <person name="Harris H.M."/>
            <person name="McCann A."/>
            <person name="Guo C."/>
            <person name="Argimon S."/>
            <person name="Zhang W."/>
            <person name="Yang X."/>
            <person name="Jeffery I.B."/>
            <person name="Cooney J.C."/>
            <person name="Kagawa T.F."/>
            <person name="Liu W."/>
            <person name="Song Y."/>
            <person name="Salvetti E."/>
            <person name="Wrobel A."/>
            <person name="Rasinkangas P."/>
            <person name="Parkhill J."/>
            <person name="Rea M.C."/>
            <person name="O'Sullivan O."/>
            <person name="Ritari J."/>
            <person name="Douillard F.P."/>
            <person name="Paul Ross R."/>
            <person name="Yang R."/>
            <person name="Briner A.E."/>
            <person name="Felis G.E."/>
            <person name="de Vos W.M."/>
            <person name="Barrangou R."/>
            <person name="Klaenhammer T.R."/>
            <person name="Caufield P.W."/>
            <person name="Cui Y."/>
            <person name="Zhang H."/>
            <person name="O'Toole P.W."/>
        </authorList>
    </citation>
    <scope>NUCLEOTIDE SEQUENCE [LARGE SCALE GENOMIC DNA]</scope>
    <source>
        <strain evidence="1 2">DSM 16041</strain>
    </source>
</reference>
<name>A0ABR5NY72_9LACO</name>
<proteinExistence type="predicted"/>
<dbReference type="EMBL" id="AZDK01000030">
    <property type="protein sequence ID" value="KRK56680.1"/>
    <property type="molecule type" value="Genomic_DNA"/>
</dbReference>